<evidence type="ECO:0000313" key="2">
    <source>
        <dbReference type="Proteomes" id="UP001642540"/>
    </source>
</evidence>
<dbReference type="Proteomes" id="UP001642540">
    <property type="component" value="Unassembled WGS sequence"/>
</dbReference>
<keyword evidence="2" id="KW-1185">Reference proteome</keyword>
<proteinExistence type="predicted"/>
<evidence type="ECO:0000313" key="1">
    <source>
        <dbReference type="EMBL" id="CAL8143296.1"/>
    </source>
</evidence>
<dbReference type="EMBL" id="CAXLJM020000154">
    <property type="protein sequence ID" value="CAL8143296.1"/>
    <property type="molecule type" value="Genomic_DNA"/>
</dbReference>
<name>A0ABP1S3N9_9HEXA</name>
<reference evidence="1 2" key="1">
    <citation type="submission" date="2024-08" db="EMBL/GenBank/DDBJ databases">
        <authorList>
            <person name="Cucini C."/>
            <person name="Frati F."/>
        </authorList>
    </citation>
    <scope>NUCLEOTIDE SEQUENCE [LARGE SCALE GENOMIC DNA]</scope>
</reference>
<accession>A0ABP1S3N9</accession>
<organism evidence="1 2">
    <name type="scientific">Orchesella dallaii</name>
    <dbReference type="NCBI Taxonomy" id="48710"/>
    <lineage>
        <taxon>Eukaryota</taxon>
        <taxon>Metazoa</taxon>
        <taxon>Ecdysozoa</taxon>
        <taxon>Arthropoda</taxon>
        <taxon>Hexapoda</taxon>
        <taxon>Collembola</taxon>
        <taxon>Entomobryomorpha</taxon>
        <taxon>Entomobryoidea</taxon>
        <taxon>Orchesellidae</taxon>
        <taxon>Orchesellinae</taxon>
        <taxon>Orchesella</taxon>
    </lineage>
</organism>
<protein>
    <submittedName>
        <fullName evidence="1">Uncharacterized protein</fullName>
    </submittedName>
</protein>
<sequence>MWTASPGPNDERYDFRAASKKFCMLVVLGVLDGREQDDAEEKDIWVDMTFSIKSKAEETGDIKSFFDDATIKKIHEQRLVFTLLGQLECQAEEEDVNSKNWPDLSCRDGYAGSEQDERLSSEFENCRYAATPGPNTPEGEYDSNWGICTKFCMLQVLRILDQEGEYHDGKFFVKPNAEEIDEYGYTDDFFDDASIKKIHAQCADLCKFQSKLENLSFICYLIFKYNFLNLLFLSIWPS</sequence>
<gene>
    <name evidence="1" type="ORF">ODALV1_LOCUS29437</name>
</gene>
<comment type="caution">
    <text evidence="1">The sequence shown here is derived from an EMBL/GenBank/DDBJ whole genome shotgun (WGS) entry which is preliminary data.</text>
</comment>